<keyword evidence="2" id="KW-0812">Transmembrane</keyword>
<dbReference type="AlphaFoldDB" id="A0A550CB63"/>
<feature type="region of interest" description="Disordered" evidence="1">
    <location>
        <begin position="1"/>
        <end position="20"/>
    </location>
</feature>
<feature type="compositionally biased region" description="Polar residues" evidence="1">
    <location>
        <begin position="1"/>
        <end position="11"/>
    </location>
</feature>
<sequence length="159" mass="16862">MTKSIRCQPSSRLDRASSRNRTFARVRARARDFTRTYSVGRTPPCWARCAATSSMVIAIALGTSSTVSAMAAIGIAPSSLTAQAMVPSKSRTIRRMVGVALRTAGVLASLASGASLRAKARLLSSCMAFPGSRSLSWLPSESTASRTSWLSGSYIGQLR</sequence>
<keyword evidence="2" id="KW-0472">Membrane</keyword>
<evidence type="ECO:0000256" key="2">
    <source>
        <dbReference type="SAM" id="Phobius"/>
    </source>
</evidence>
<name>A0A550CB63_9AGAR</name>
<comment type="caution">
    <text evidence="3">The sequence shown here is derived from an EMBL/GenBank/DDBJ whole genome shotgun (WGS) entry which is preliminary data.</text>
</comment>
<feature type="transmembrane region" description="Helical" evidence="2">
    <location>
        <begin position="56"/>
        <end position="76"/>
    </location>
</feature>
<dbReference type="Proteomes" id="UP000320762">
    <property type="component" value="Unassembled WGS sequence"/>
</dbReference>
<reference evidence="3 4" key="1">
    <citation type="journal article" date="2019" name="New Phytol.">
        <title>Comparative genomics reveals unique wood-decay strategies and fruiting body development in the Schizophyllaceae.</title>
        <authorList>
            <person name="Almasi E."/>
            <person name="Sahu N."/>
            <person name="Krizsan K."/>
            <person name="Balint B."/>
            <person name="Kovacs G.M."/>
            <person name="Kiss B."/>
            <person name="Cseklye J."/>
            <person name="Drula E."/>
            <person name="Henrissat B."/>
            <person name="Nagy I."/>
            <person name="Chovatia M."/>
            <person name="Adam C."/>
            <person name="LaButti K."/>
            <person name="Lipzen A."/>
            <person name="Riley R."/>
            <person name="Grigoriev I.V."/>
            <person name="Nagy L.G."/>
        </authorList>
    </citation>
    <scope>NUCLEOTIDE SEQUENCE [LARGE SCALE GENOMIC DNA]</scope>
    <source>
        <strain evidence="3 4">NL-1724</strain>
    </source>
</reference>
<feature type="transmembrane region" description="Helical" evidence="2">
    <location>
        <begin position="96"/>
        <end position="116"/>
    </location>
</feature>
<dbReference type="EMBL" id="VDMD01000014">
    <property type="protein sequence ID" value="TRM62043.1"/>
    <property type="molecule type" value="Genomic_DNA"/>
</dbReference>
<gene>
    <name evidence="3" type="ORF">BD626DRAFT_499586</name>
</gene>
<evidence type="ECO:0000313" key="3">
    <source>
        <dbReference type="EMBL" id="TRM62043.1"/>
    </source>
</evidence>
<keyword evidence="4" id="KW-1185">Reference proteome</keyword>
<proteinExistence type="predicted"/>
<accession>A0A550CB63</accession>
<protein>
    <submittedName>
        <fullName evidence="3">Uncharacterized protein</fullName>
    </submittedName>
</protein>
<evidence type="ECO:0000256" key="1">
    <source>
        <dbReference type="SAM" id="MobiDB-lite"/>
    </source>
</evidence>
<evidence type="ECO:0000313" key="4">
    <source>
        <dbReference type="Proteomes" id="UP000320762"/>
    </source>
</evidence>
<organism evidence="3 4">
    <name type="scientific">Schizophyllum amplum</name>
    <dbReference type="NCBI Taxonomy" id="97359"/>
    <lineage>
        <taxon>Eukaryota</taxon>
        <taxon>Fungi</taxon>
        <taxon>Dikarya</taxon>
        <taxon>Basidiomycota</taxon>
        <taxon>Agaricomycotina</taxon>
        <taxon>Agaricomycetes</taxon>
        <taxon>Agaricomycetidae</taxon>
        <taxon>Agaricales</taxon>
        <taxon>Schizophyllaceae</taxon>
        <taxon>Schizophyllum</taxon>
    </lineage>
</organism>
<keyword evidence="2" id="KW-1133">Transmembrane helix</keyword>